<dbReference type="GO" id="GO:0016020">
    <property type="term" value="C:membrane"/>
    <property type="evidence" value="ECO:0007669"/>
    <property type="project" value="TreeGrafter"/>
</dbReference>
<evidence type="ECO:0000313" key="4">
    <source>
        <dbReference type="EMBL" id="RLN82066.1"/>
    </source>
</evidence>
<feature type="transmembrane region" description="Helical" evidence="2">
    <location>
        <begin position="402"/>
        <end position="421"/>
    </location>
</feature>
<feature type="transmembrane region" description="Helical" evidence="2">
    <location>
        <begin position="234"/>
        <end position="259"/>
    </location>
</feature>
<evidence type="ECO:0000313" key="5">
    <source>
        <dbReference type="Proteomes" id="UP000285624"/>
    </source>
</evidence>
<feature type="transmembrane region" description="Helical" evidence="2">
    <location>
        <begin position="280"/>
        <end position="299"/>
    </location>
</feature>
<feature type="region of interest" description="Disordered" evidence="1">
    <location>
        <begin position="765"/>
        <end position="800"/>
    </location>
</feature>
<organism evidence="4 5">
    <name type="scientific">Phytophthora kernoviae</name>
    <dbReference type="NCBI Taxonomy" id="325452"/>
    <lineage>
        <taxon>Eukaryota</taxon>
        <taxon>Sar</taxon>
        <taxon>Stramenopiles</taxon>
        <taxon>Oomycota</taxon>
        <taxon>Peronosporomycetes</taxon>
        <taxon>Peronosporales</taxon>
        <taxon>Peronosporaceae</taxon>
        <taxon>Phytophthora</taxon>
    </lineage>
</organism>
<dbReference type="InterPro" id="IPR040241">
    <property type="entry name" value="TRP_Flc/Pkd2-like"/>
</dbReference>
<feature type="compositionally biased region" description="Polar residues" evidence="1">
    <location>
        <begin position="641"/>
        <end position="657"/>
    </location>
</feature>
<dbReference type="InterPro" id="IPR010308">
    <property type="entry name" value="TRP_C"/>
</dbReference>
<dbReference type="EMBL" id="MBDN02000061">
    <property type="protein sequence ID" value="RLN82066.1"/>
    <property type="molecule type" value="Genomic_DNA"/>
</dbReference>
<sequence>MGLLCCAAKCCGCMALSQLCALLLPIGILAALALLFYTYLIPWGEDQIRQALDLSADVDIGNLNASYIAENSCSGCVFGSNTQWPTNTTGTLNFLDSKAGTTASGVIATSLAGAAVIGTGTMLWASAMPSAAAALSFSGGFYEMTHIVEQAQFVGMISQLRIEGAPTFLLQFSKELSWTNFNLIKSSGGSSSGSGGDDRRLADSSSSGTGVVAAAGQSGPARYAALIGVDIGDLFFYTLITFIVVLAVIHVLYIVLVLIVGTFAKNESFGDVARKWYRKVVWASVLALLLAQYVFSMAGSYFVSEGSSSDSAGGSSSRFALGVAALAAVILLALGLGIIVIGNNAEELKDIGTYEHDQRAFSSKYSAYYDEYNFDNRFFFVPRILLAVLTGAIVGVVRNATTQLLCILGITLVYLILLLIRQPNLLRFLYYIGIVSVFMKVILISLMLIVARDDYFPQTVRDNVAYGIIGVNMFIFFLLFVRQAYTIIHKMIVACRHKKNGKNSSSLDATDINLESGNNASTARGYQQVDPTPANRGLDWDVDIDDVDVDGDFIAEPPVPGSARQQFAPGVSTVRPQYNPGASTTSLRYAAGASMASTNADMEQSYVNFSDSVVSTNSHVEMTQNNEKEDNTFSAALRAAPSNQTTNNGGFGSSPQAKMSIFSNDSDSFDGDSSGWFKRRSKTVVSVEESEDSEANDVEGKSSNGNTLPTAASVFTHRDSTDSYGYQSRVNFASSHMDFNGQSQVNHNQLDQSLGESRLKQYLDGQESVSSMGADSESDDGGYHSSERRGTGSSNQSFVSANSDDSMGFFVDRESDRNANFDRYSHSNTLTLSESLRKPGADDVDVVQRTSQGRVLSLSDHKHIASLQAALVGFGDVDMLLVVNETSN</sequence>
<feature type="transmembrane region" description="Helical" evidence="2">
    <location>
        <begin position="463"/>
        <end position="481"/>
    </location>
</feature>
<dbReference type="PANTHER" id="PTHR31145">
    <property type="entry name" value="INTEGRAL MEMBRANE PROTEIN (AFU_ORTHOLOGUE AFUA_7G01610)"/>
    <property type="match status" value="1"/>
</dbReference>
<dbReference type="Proteomes" id="UP000285624">
    <property type="component" value="Unassembled WGS sequence"/>
</dbReference>
<gene>
    <name evidence="4" type="ORF">BBO99_00003173</name>
</gene>
<reference evidence="4 5" key="1">
    <citation type="journal article" date="2019" name="Mol. Plant Pathol.">
        <title>Genome sequencing of oomycete isolates from Chile supports the New Zealand origin of Phytophthora kernoviae and makes available the first Nothophytophthora sp. genome.</title>
        <authorList>
            <person name="Studholme D.J."/>
            <person name="Panda P."/>
            <person name="Sanfuentes Von Stowasser E."/>
            <person name="Gonzalez M."/>
            <person name="Hill R."/>
            <person name="Sambles C."/>
            <person name="Grant M."/>
            <person name="Williams N.M."/>
            <person name="McDougal R.L."/>
        </authorList>
    </citation>
    <scope>NUCLEOTIDE SEQUENCE [LARGE SCALE GENOMIC DNA]</scope>
    <source>
        <strain evidence="4">Chile4</strain>
    </source>
</reference>
<dbReference type="STRING" id="325452.A0A421GUV5"/>
<keyword evidence="2" id="KW-1133">Transmembrane helix</keyword>
<evidence type="ECO:0000256" key="1">
    <source>
        <dbReference type="SAM" id="MobiDB-lite"/>
    </source>
</evidence>
<dbReference type="GO" id="GO:0055085">
    <property type="term" value="P:transmembrane transport"/>
    <property type="evidence" value="ECO:0007669"/>
    <property type="project" value="TreeGrafter"/>
</dbReference>
<proteinExistence type="predicted"/>
<dbReference type="Pfam" id="PF06011">
    <property type="entry name" value="TRP"/>
    <property type="match status" value="1"/>
</dbReference>
<feature type="compositionally biased region" description="Polar residues" evidence="1">
    <location>
        <begin position="791"/>
        <end position="800"/>
    </location>
</feature>
<comment type="caution">
    <text evidence="4">The sequence shown here is derived from an EMBL/GenBank/DDBJ whole genome shotgun (WGS) entry which is preliminary data.</text>
</comment>
<feature type="transmembrane region" description="Helical" evidence="2">
    <location>
        <begin position="378"/>
        <end position="396"/>
    </location>
</feature>
<feature type="compositionally biased region" description="Low complexity" evidence="1">
    <location>
        <begin position="660"/>
        <end position="674"/>
    </location>
</feature>
<keyword evidence="2" id="KW-0472">Membrane</keyword>
<feature type="region of interest" description="Disordered" evidence="1">
    <location>
        <begin position="641"/>
        <end position="674"/>
    </location>
</feature>
<protein>
    <recommendedName>
        <fullName evidence="3">TRP C-terminal domain-containing protein</fullName>
    </recommendedName>
</protein>
<feature type="compositionally biased region" description="Polar residues" evidence="1">
    <location>
        <begin position="701"/>
        <end position="710"/>
    </location>
</feature>
<feature type="transmembrane region" description="Helical" evidence="2">
    <location>
        <begin position="19"/>
        <end position="40"/>
    </location>
</feature>
<feature type="transmembrane region" description="Helical" evidence="2">
    <location>
        <begin position="428"/>
        <end position="451"/>
    </location>
</feature>
<keyword evidence="2" id="KW-0812">Transmembrane</keyword>
<evidence type="ECO:0000256" key="2">
    <source>
        <dbReference type="SAM" id="Phobius"/>
    </source>
</evidence>
<feature type="domain" description="TRP C-terminal" evidence="3">
    <location>
        <begin position="113"/>
        <end position="496"/>
    </location>
</feature>
<accession>A0A421GUV5</accession>
<dbReference type="PANTHER" id="PTHR31145:SF6">
    <property type="entry name" value="INTEGRAL MEMBRANE PROTEIN (AFU_ORTHOLOGUE AFUA_7G01610)"/>
    <property type="match status" value="1"/>
</dbReference>
<name>A0A421GUV5_9STRA</name>
<feature type="compositionally biased region" description="Acidic residues" evidence="1">
    <location>
        <begin position="688"/>
        <end position="697"/>
    </location>
</feature>
<dbReference type="AlphaFoldDB" id="A0A421GUV5"/>
<evidence type="ECO:0000259" key="3">
    <source>
        <dbReference type="Pfam" id="PF06011"/>
    </source>
</evidence>
<feature type="region of interest" description="Disordered" evidence="1">
    <location>
        <begin position="686"/>
        <end position="710"/>
    </location>
</feature>
<feature type="compositionally biased region" description="Basic and acidic residues" evidence="1">
    <location>
        <begin position="781"/>
        <end position="790"/>
    </location>
</feature>
<feature type="transmembrane region" description="Helical" evidence="2">
    <location>
        <begin position="319"/>
        <end position="341"/>
    </location>
</feature>
<keyword evidence="5" id="KW-1185">Reference proteome</keyword>